<accession>A0A0G0U9V5</accession>
<protein>
    <submittedName>
        <fullName evidence="1">Uncharacterized protein</fullName>
    </submittedName>
</protein>
<proteinExistence type="predicted"/>
<name>A0A0G0U9V5_9BACT</name>
<gene>
    <name evidence="1" type="ORF">UU34_C0033G0003</name>
</gene>
<evidence type="ECO:0000313" key="2">
    <source>
        <dbReference type="Proteomes" id="UP000034854"/>
    </source>
</evidence>
<dbReference type="EMBL" id="LCAG01000033">
    <property type="protein sequence ID" value="KKR85784.1"/>
    <property type="molecule type" value="Genomic_DNA"/>
</dbReference>
<dbReference type="AlphaFoldDB" id="A0A0G0U9V5"/>
<organism evidence="1 2">
    <name type="scientific">Candidatus Curtissbacteria bacterium GW2011_GWA1_41_11</name>
    <dbReference type="NCBI Taxonomy" id="1618409"/>
    <lineage>
        <taxon>Bacteria</taxon>
        <taxon>Candidatus Curtissiibacteriota</taxon>
    </lineage>
</organism>
<evidence type="ECO:0000313" key="1">
    <source>
        <dbReference type="EMBL" id="KKR85784.1"/>
    </source>
</evidence>
<sequence>MKYGSPSDYQDFCRLVDTIDANVDCGGWEGGCYRGGKTIAVSTAQGTVSWTVAIIVHETCHAKGFGETECYAAGDRILGTIVEI</sequence>
<dbReference type="Proteomes" id="UP000034854">
    <property type="component" value="Unassembled WGS sequence"/>
</dbReference>
<comment type="caution">
    <text evidence="1">The sequence shown here is derived from an EMBL/GenBank/DDBJ whole genome shotgun (WGS) entry which is preliminary data.</text>
</comment>
<reference evidence="1 2" key="1">
    <citation type="journal article" date="2015" name="Nature">
        <title>rRNA introns, odd ribosomes, and small enigmatic genomes across a large radiation of phyla.</title>
        <authorList>
            <person name="Brown C.T."/>
            <person name="Hug L.A."/>
            <person name="Thomas B.C."/>
            <person name="Sharon I."/>
            <person name="Castelle C.J."/>
            <person name="Singh A."/>
            <person name="Wilkins M.J."/>
            <person name="Williams K.H."/>
            <person name="Banfield J.F."/>
        </authorList>
    </citation>
    <scope>NUCLEOTIDE SEQUENCE [LARGE SCALE GENOMIC DNA]</scope>
</reference>